<dbReference type="EMBL" id="LR882967">
    <property type="protein sequence ID" value="CAD5910627.1"/>
    <property type="molecule type" value="Genomic_DNA"/>
</dbReference>
<evidence type="ECO:0000313" key="3">
    <source>
        <dbReference type="Proteomes" id="UP001153719"/>
    </source>
</evidence>
<dbReference type="AlphaFoldDB" id="A0A9W4CDG7"/>
<keyword evidence="3" id="KW-1185">Reference proteome</keyword>
<organism evidence="2 3">
    <name type="scientific">Planktothrix pseudagardhii</name>
    <dbReference type="NCBI Taxonomy" id="132604"/>
    <lineage>
        <taxon>Bacteria</taxon>
        <taxon>Bacillati</taxon>
        <taxon>Cyanobacteriota</taxon>
        <taxon>Cyanophyceae</taxon>
        <taxon>Oscillatoriophycideae</taxon>
        <taxon>Oscillatoriales</taxon>
        <taxon>Microcoleaceae</taxon>
        <taxon>Planktothrix</taxon>
    </lineage>
</organism>
<dbReference type="Pfam" id="PF12770">
    <property type="entry name" value="CHAT"/>
    <property type="match status" value="1"/>
</dbReference>
<accession>A0A9W4CDG7</accession>
<evidence type="ECO:0000259" key="1">
    <source>
        <dbReference type="Pfam" id="PF12770"/>
    </source>
</evidence>
<dbReference type="PANTHER" id="PTHR10098">
    <property type="entry name" value="RAPSYN-RELATED"/>
    <property type="match status" value="1"/>
</dbReference>
<dbReference type="KEGG" id="ppsu:NO713_00012"/>
<evidence type="ECO:0000313" key="2">
    <source>
        <dbReference type="EMBL" id="CAD5910627.1"/>
    </source>
</evidence>
<dbReference type="Proteomes" id="UP001153719">
    <property type="component" value="Chromosome"/>
</dbReference>
<proteinExistence type="predicted"/>
<gene>
    <name evidence="2" type="ORF">NO713_00012</name>
</gene>
<dbReference type="InterPro" id="IPR024983">
    <property type="entry name" value="CHAT_dom"/>
</dbReference>
<reference evidence="2" key="1">
    <citation type="submission" date="2020-09" db="EMBL/GenBank/DDBJ databases">
        <authorList>
            <person name="Blom J."/>
        </authorList>
    </citation>
    <scope>NUCLEOTIDE SEQUENCE</scope>
    <source>
        <strain evidence="2">No.713</strain>
    </source>
</reference>
<protein>
    <submittedName>
        <fullName evidence="2">Haemagglutination activity domain protein</fullName>
    </submittedName>
</protein>
<name>A0A9W4CDG7_9CYAN</name>
<feature type="domain" description="CHAT" evidence="1">
    <location>
        <begin position="207"/>
        <end position="500"/>
    </location>
</feature>
<sequence>MTEQATQTLLQPVPRVWIQPDSVVENLPTIQGAEVLVIEPSIDTRINDEFSELGGGLVVQVNADNQLTLENPSVNNPNLVETSIKNLRLGINQSFDSNNVETAISQIEELVNLEYLNYLGKPASITQLTVKEMQYQLRSMQAQTGKESALIYVYSRPEGLELVVVTKNTIVHKTVPEAIPEKLFATTRNFVKEITSPRQRDTTSYLPPAQQLYQWMIAPLEATLKANKVDIIMLTLDSGLRSLPLAALHDGSQFLIEKYGLSLIPSFSSLDTRYRSISQADVLAMGASIFQDQDFLPSVPVEVETIAEQRAQGEYFLNEKFTLENLKQQYKMQPSPIVHLATHADFRAGSPANSFIQLWDTKLTLDQMEQMGWSRPTADLLTLSACRTAIGDDQAELGFAGLAIASGAKSALASLWYISDAGTLALMTGFYHHLTETTTKAEALQKAQISLLRGTAVFEPEHLFLSEEKIKVSLPPELRNLDDFSLVHPYYWASFTLIGSPL</sequence>
<dbReference type="PANTHER" id="PTHR10098:SF112">
    <property type="entry name" value="SLR0380 PROTEIN"/>
    <property type="match status" value="1"/>
</dbReference>